<sequence>MSTSRPGMPGLCTPPRGCGACRWCMRRVWRRAPANWWTPSAVTLVSDGEVRVENNSATGFTATR</sequence>
<dbReference type="EMBL" id="JBHSNS010000001">
    <property type="protein sequence ID" value="MFC5728041.1"/>
    <property type="molecule type" value="Genomic_DNA"/>
</dbReference>
<reference evidence="2" key="1">
    <citation type="journal article" date="2019" name="Int. J. Syst. Evol. Microbiol.">
        <title>The Global Catalogue of Microorganisms (GCM) 10K type strain sequencing project: providing services to taxonomists for standard genome sequencing and annotation.</title>
        <authorList>
            <consortium name="The Broad Institute Genomics Platform"/>
            <consortium name="The Broad Institute Genome Sequencing Center for Infectious Disease"/>
            <person name="Wu L."/>
            <person name="Ma J."/>
        </authorList>
    </citation>
    <scope>NUCLEOTIDE SEQUENCE [LARGE SCALE GENOMIC DNA]</scope>
    <source>
        <strain evidence="2">YIM 94188</strain>
    </source>
</reference>
<protein>
    <submittedName>
        <fullName evidence="1">Uncharacterized protein</fullName>
    </submittedName>
</protein>
<evidence type="ECO:0000313" key="2">
    <source>
        <dbReference type="Proteomes" id="UP001596072"/>
    </source>
</evidence>
<comment type="caution">
    <text evidence="1">The sequence shown here is derived from an EMBL/GenBank/DDBJ whole genome shotgun (WGS) entry which is preliminary data.</text>
</comment>
<gene>
    <name evidence="1" type="ORF">ACFPQB_03875</name>
</gene>
<keyword evidence="2" id="KW-1185">Reference proteome</keyword>
<organism evidence="1 2">
    <name type="scientific">Nocardioides vastitatis</name>
    <dbReference type="NCBI Taxonomy" id="2568655"/>
    <lineage>
        <taxon>Bacteria</taxon>
        <taxon>Bacillati</taxon>
        <taxon>Actinomycetota</taxon>
        <taxon>Actinomycetes</taxon>
        <taxon>Propionibacteriales</taxon>
        <taxon>Nocardioidaceae</taxon>
        <taxon>Nocardioides</taxon>
    </lineage>
</organism>
<evidence type="ECO:0000313" key="1">
    <source>
        <dbReference type="EMBL" id="MFC5728041.1"/>
    </source>
</evidence>
<accession>A0ABW0ZER1</accession>
<proteinExistence type="predicted"/>
<name>A0ABW0ZER1_9ACTN</name>
<dbReference type="Proteomes" id="UP001596072">
    <property type="component" value="Unassembled WGS sequence"/>
</dbReference>